<dbReference type="SUPFAM" id="SSF103473">
    <property type="entry name" value="MFS general substrate transporter"/>
    <property type="match status" value="1"/>
</dbReference>
<dbReference type="InterPro" id="IPR036259">
    <property type="entry name" value="MFS_trans_sf"/>
</dbReference>
<dbReference type="InterPro" id="IPR047200">
    <property type="entry name" value="MFS_YcaD-like"/>
</dbReference>
<dbReference type="GO" id="GO:0022857">
    <property type="term" value="F:transmembrane transporter activity"/>
    <property type="evidence" value="ECO:0007669"/>
    <property type="project" value="InterPro"/>
</dbReference>
<evidence type="ECO:0000256" key="1">
    <source>
        <dbReference type="ARBA" id="ARBA00022692"/>
    </source>
</evidence>
<feature type="transmembrane region" description="Helical" evidence="4">
    <location>
        <begin position="86"/>
        <end position="105"/>
    </location>
</feature>
<dbReference type="GO" id="GO:0005886">
    <property type="term" value="C:plasma membrane"/>
    <property type="evidence" value="ECO:0007669"/>
    <property type="project" value="TreeGrafter"/>
</dbReference>
<dbReference type="AlphaFoldDB" id="A0A7S8HB94"/>
<dbReference type="PANTHER" id="PTHR23521">
    <property type="entry name" value="TRANSPORTER MFS SUPERFAMILY"/>
    <property type="match status" value="1"/>
</dbReference>
<dbReference type="PANTHER" id="PTHR23521:SF3">
    <property type="entry name" value="MFS TRANSPORTER"/>
    <property type="match status" value="1"/>
</dbReference>
<evidence type="ECO:0000313" key="5">
    <source>
        <dbReference type="EMBL" id="QPC42254.1"/>
    </source>
</evidence>
<dbReference type="CDD" id="cd17477">
    <property type="entry name" value="MFS_YcaD_like"/>
    <property type="match status" value="1"/>
</dbReference>
<dbReference type="Pfam" id="PF07690">
    <property type="entry name" value="MFS_1"/>
    <property type="match status" value="1"/>
</dbReference>
<sequence length="431" mass="44845">MASSLAARVARNETLSAAWGVWALLFGIGLLMVGNGLQSSLLGVRASTEDFGSTVTGLVMSGYFVGFLAGSTLTPRAVARVGHVRVFAALASLASMTILVHAVFVTPVVWGLMRLFTGFAYAGLYVVAESWLNDRASNELRGRLLSVYMIVTFMGLGGGQALLNVASPSTPDLFILISVIVSFAVVPILLSATRQPDSDAPDPLSLRQLYRITPLGTLGCFATGIVNGTIFGMGAVYARMSGLSVAEVSVFMGVLIAGGAVLQWPIGKLSDIMDRRKVITGTALAAAALAALAVPVADISRIGFMAIAAGIGGTALTLYSLFLAYANDHLEPRQMVAASSGLVLVGGLGAVLGPSTTGWVMGRVGAEGFLWYLCVVHAGIALFALYRMTRREAPSGDDQVSYVVVPTRTTPMGTAWTDEVSGENEEAPAGG</sequence>
<feature type="transmembrane region" description="Helical" evidence="4">
    <location>
        <begin position="212"/>
        <end position="237"/>
    </location>
</feature>
<gene>
    <name evidence="5" type="ORF">HW532_05775</name>
</gene>
<keyword evidence="2 4" id="KW-1133">Transmembrane helix</keyword>
<keyword evidence="1 4" id="KW-0812">Transmembrane</keyword>
<dbReference type="KEGG" id="kmn:HW532_05775"/>
<feature type="transmembrane region" description="Helical" evidence="4">
    <location>
        <begin position="54"/>
        <end position="74"/>
    </location>
</feature>
<dbReference type="Gene3D" id="1.20.1250.20">
    <property type="entry name" value="MFS general substrate transporter like domains"/>
    <property type="match status" value="2"/>
</dbReference>
<dbReference type="Proteomes" id="UP000593594">
    <property type="component" value="Chromosome"/>
</dbReference>
<evidence type="ECO:0000256" key="2">
    <source>
        <dbReference type="ARBA" id="ARBA00022989"/>
    </source>
</evidence>
<organism evidence="5 6">
    <name type="scientific">Kaustia mangrovi</name>
    <dbReference type="NCBI Taxonomy" id="2593653"/>
    <lineage>
        <taxon>Bacteria</taxon>
        <taxon>Pseudomonadati</taxon>
        <taxon>Pseudomonadota</taxon>
        <taxon>Alphaproteobacteria</taxon>
        <taxon>Hyphomicrobiales</taxon>
        <taxon>Parvibaculaceae</taxon>
        <taxon>Kaustia</taxon>
    </lineage>
</organism>
<dbReference type="InterPro" id="IPR011701">
    <property type="entry name" value="MFS"/>
</dbReference>
<feature type="transmembrane region" description="Helical" evidence="4">
    <location>
        <begin position="144"/>
        <end position="167"/>
    </location>
</feature>
<feature type="transmembrane region" description="Helical" evidence="4">
    <location>
        <begin position="336"/>
        <end position="357"/>
    </location>
</feature>
<dbReference type="EMBL" id="CP058214">
    <property type="protein sequence ID" value="QPC42254.1"/>
    <property type="molecule type" value="Genomic_DNA"/>
</dbReference>
<keyword evidence="6" id="KW-1185">Reference proteome</keyword>
<evidence type="ECO:0000256" key="3">
    <source>
        <dbReference type="ARBA" id="ARBA00023136"/>
    </source>
</evidence>
<protein>
    <submittedName>
        <fullName evidence="5">MFS transporter</fullName>
    </submittedName>
</protein>
<proteinExistence type="predicted"/>
<feature type="transmembrane region" description="Helical" evidence="4">
    <location>
        <begin position="278"/>
        <end position="296"/>
    </location>
</feature>
<feature type="transmembrane region" description="Helical" evidence="4">
    <location>
        <begin position="369"/>
        <end position="386"/>
    </location>
</feature>
<feature type="transmembrane region" description="Helical" evidence="4">
    <location>
        <begin position="302"/>
        <end position="324"/>
    </location>
</feature>
<feature type="transmembrane region" description="Helical" evidence="4">
    <location>
        <begin position="111"/>
        <end position="132"/>
    </location>
</feature>
<accession>A0A7S8HB94</accession>
<reference evidence="5 6" key="1">
    <citation type="submission" date="2020-06" db="EMBL/GenBank/DDBJ databases">
        <title>Genome sequence of 2 isolates from Red Sea Mangroves.</title>
        <authorList>
            <person name="Sefrji F."/>
            <person name="Michoud G."/>
            <person name="Merlino G."/>
            <person name="Daffonchio D."/>
        </authorList>
    </citation>
    <scope>NUCLEOTIDE SEQUENCE [LARGE SCALE GENOMIC DNA]</scope>
    <source>
        <strain evidence="5 6">R1DC25</strain>
    </source>
</reference>
<keyword evidence="3 4" id="KW-0472">Membrane</keyword>
<feature type="transmembrane region" description="Helical" evidence="4">
    <location>
        <begin position="15"/>
        <end position="34"/>
    </location>
</feature>
<name>A0A7S8HB94_9HYPH</name>
<dbReference type="RefSeq" id="WP_213163485.1">
    <property type="nucleotide sequence ID" value="NZ_CP058214.1"/>
</dbReference>
<feature type="transmembrane region" description="Helical" evidence="4">
    <location>
        <begin position="243"/>
        <end position="266"/>
    </location>
</feature>
<feature type="transmembrane region" description="Helical" evidence="4">
    <location>
        <begin position="173"/>
        <end position="192"/>
    </location>
</feature>
<evidence type="ECO:0000313" key="6">
    <source>
        <dbReference type="Proteomes" id="UP000593594"/>
    </source>
</evidence>
<evidence type="ECO:0000256" key="4">
    <source>
        <dbReference type="SAM" id="Phobius"/>
    </source>
</evidence>